<dbReference type="Pfam" id="PF13188">
    <property type="entry name" value="PAS_8"/>
    <property type="match status" value="1"/>
</dbReference>
<feature type="domain" description="PAC" evidence="2">
    <location>
        <begin position="289"/>
        <end position="341"/>
    </location>
</feature>
<organism evidence="5 6">
    <name type="scientific">Thiopseudomonas acetoxidans</name>
    <dbReference type="NCBI Taxonomy" id="3041622"/>
    <lineage>
        <taxon>Bacteria</taxon>
        <taxon>Pseudomonadati</taxon>
        <taxon>Pseudomonadota</taxon>
        <taxon>Gammaproteobacteria</taxon>
        <taxon>Pseudomonadales</taxon>
        <taxon>Pseudomonadaceae</taxon>
        <taxon>Thiopseudomonas</taxon>
    </lineage>
</organism>
<comment type="caution">
    <text evidence="5">The sequence shown here is derived from an EMBL/GenBank/DDBJ whole genome shotgun (WGS) entry which is preliminary data.</text>
</comment>
<dbReference type="PANTHER" id="PTHR44757">
    <property type="entry name" value="DIGUANYLATE CYCLASE DGCP"/>
    <property type="match status" value="1"/>
</dbReference>
<dbReference type="SMART" id="SM00267">
    <property type="entry name" value="GGDEF"/>
    <property type="match status" value="1"/>
</dbReference>
<dbReference type="InterPro" id="IPR043128">
    <property type="entry name" value="Rev_trsase/Diguanyl_cyclase"/>
</dbReference>
<dbReference type="InterPro" id="IPR052155">
    <property type="entry name" value="Biofilm_reg_signaling"/>
</dbReference>
<dbReference type="Pfam" id="PF08448">
    <property type="entry name" value="PAS_4"/>
    <property type="match status" value="1"/>
</dbReference>
<dbReference type="PROSITE" id="PS50883">
    <property type="entry name" value="EAL"/>
    <property type="match status" value="1"/>
</dbReference>
<dbReference type="NCBIfam" id="TIGR00254">
    <property type="entry name" value="GGDEF"/>
    <property type="match status" value="1"/>
</dbReference>
<evidence type="ECO:0000313" key="5">
    <source>
        <dbReference type="EMBL" id="MDM7856751.1"/>
    </source>
</evidence>
<dbReference type="Gene3D" id="3.20.20.450">
    <property type="entry name" value="EAL domain"/>
    <property type="match status" value="1"/>
</dbReference>
<dbReference type="InterPro" id="IPR035919">
    <property type="entry name" value="EAL_sf"/>
</dbReference>
<dbReference type="Gene3D" id="3.30.450.20">
    <property type="entry name" value="PAS domain"/>
    <property type="match status" value="2"/>
</dbReference>
<keyword evidence="1" id="KW-0418">Kinase</keyword>
<feature type="domain" description="EAL" evidence="3">
    <location>
        <begin position="520"/>
        <end position="768"/>
    </location>
</feature>
<protein>
    <submittedName>
        <fullName evidence="5">EAL domain-containing protein</fullName>
    </submittedName>
</protein>
<dbReference type="Pfam" id="PF00563">
    <property type="entry name" value="EAL"/>
    <property type="match status" value="1"/>
</dbReference>
<dbReference type="Gene3D" id="3.30.70.270">
    <property type="match status" value="1"/>
</dbReference>
<dbReference type="InterPro" id="IPR000160">
    <property type="entry name" value="GGDEF_dom"/>
</dbReference>
<keyword evidence="1" id="KW-0808">Transferase</keyword>
<dbReference type="SMART" id="SM00091">
    <property type="entry name" value="PAS"/>
    <property type="match status" value="2"/>
</dbReference>
<dbReference type="EMBL" id="JAUCDY010000001">
    <property type="protein sequence ID" value="MDM7856751.1"/>
    <property type="molecule type" value="Genomic_DNA"/>
</dbReference>
<dbReference type="InterPro" id="IPR035965">
    <property type="entry name" value="PAS-like_dom_sf"/>
</dbReference>
<name>A0ABT7SKN8_9GAMM</name>
<dbReference type="SMART" id="SM00052">
    <property type="entry name" value="EAL"/>
    <property type="match status" value="1"/>
</dbReference>
<dbReference type="InterPro" id="IPR000014">
    <property type="entry name" value="PAS"/>
</dbReference>
<dbReference type="InterPro" id="IPR013656">
    <property type="entry name" value="PAS_4"/>
</dbReference>
<evidence type="ECO:0000313" key="6">
    <source>
        <dbReference type="Proteomes" id="UP001241056"/>
    </source>
</evidence>
<dbReference type="RefSeq" id="WP_289409325.1">
    <property type="nucleotide sequence ID" value="NZ_JAUCDY010000001.1"/>
</dbReference>
<dbReference type="CDD" id="cd01949">
    <property type="entry name" value="GGDEF"/>
    <property type="match status" value="1"/>
</dbReference>
<feature type="domain" description="GGDEF" evidence="4">
    <location>
        <begin position="373"/>
        <end position="511"/>
    </location>
</feature>
<reference evidence="5 6" key="1">
    <citation type="submission" date="2023-06" db="EMBL/GenBank/DDBJ databases">
        <title>Thiopseudomonas sp. CY1220 draft genome sequence.</title>
        <authorList>
            <person name="Zhao G."/>
            <person name="An M."/>
        </authorList>
    </citation>
    <scope>NUCLEOTIDE SEQUENCE [LARGE SCALE GENOMIC DNA]</scope>
    <source>
        <strain evidence="5 6">CY1220</strain>
    </source>
</reference>
<gene>
    <name evidence="5" type="ORF">QEZ41_00410</name>
</gene>
<dbReference type="SUPFAM" id="SSF141868">
    <property type="entry name" value="EAL domain-like"/>
    <property type="match status" value="1"/>
</dbReference>
<evidence type="ECO:0000259" key="2">
    <source>
        <dbReference type="PROSITE" id="PS50113"/>
    </source>
</evidence>
<evidence type="ECO:0000256" key="1">
    <source>
        <dbReference type="ARBA" id="ARBA00022777"/>
    </source>
</evidence>
<evidence type="ECO:0000259" key="4">
    <source>
        <dbReference type="PROSITE" id="PS50887"/>
    </source>
</evidence>
<dbReference type="PROSITE" id="PS50113">
    <property type="entry name" value="PAC"/>
    <property type="match status" value="1"/>
</dbReference>
<dbReference type="Proteomes" id="UP001241056">
    <property type="component" value="Unassembled WGS sequence"/>
</dbReference>
<dbReference type="PROSITE" id="PS50887">
    <property type="entry name" value="GGDEF"/>
    <property type="match status" value="1"/>
</dbReference>
<dbReference type="NCBIfam" id="TIGR00229">
    <property type="entry name" value="sensory_box"/>
    <property type="match status" value="2"/>
</dbReference>
<dbReference type="InterPro" id="IPR000700">
    <property type="entry name" value="PAS-assoc_C"/>
</dbReference>
<accession>A0ABT7SKN8</accession>
<dbReference type="PANTHER" id="PTHR44757:SF2">
    <property type="entry name" value="BIOFILM ARCHITECTURE MAINTENANCE PROTEIN MBAA"/>
    <property type="match status" value="1"/>
</dbReference>
<keyword evidence="6" id="KW-1185">Reference proteome</keyword>
<proteinExistence type="predicted"/>
<dbReference type="SUPFAM" id="SSF55073">
    <property type="entry name" value="Nucleotide cyclase"/>
    <property type="match status" value="1"/>
</dbReference>
<dbReference type="CDD" id="cd01948">
    <property type="entry name" value="EAL"/>
    <property type="match status" value="1"/>
</dbReference>
<dbReference type="InterPro" id="IPR029787">
    <property type="entry name" value="Nucleotide_cyclase"/>
</dbReference>
<sequence>MVLKGFTKAVHSVILLLAGMALTGFVTQAFGQNLAAQLPAKFFEEYGAPMLVIEPKSGSIRLANPAAAEFYGYSINQLQKMRIQQINALDEEDVKLERERAQKENRNYFIFPHRLATGDIRTVEVHSWPLQAVNGETLLFSLILDVSGREISQDSILEYKARLENLAESRYQQLVSAQERLNIVRWSAMLIQLLVIALLVWNIAKRRKTEQKLREKTTMLEGLLDSIPDIIFFKSKSGHYLGGNAQFADFVQHDSASIVGKTDFDFFPEQRAKDYQAIDRQVVETREVVRTEEWVTFADGSKHLLDKLKAPLLSTDNDFLGVIGVSRDDTERYQNEQRIKFLAFYDPLTNLPNRYLFQDKLAEISNQLTPGKALLVVAMIDLDHFKNINDALGHTKGDELLVALASRLNRLLQDNEVLARFGGDEFVLLLVQQSDDLERAEQLLEQRLQHFQDVLAQPIQLEEREFILSSSLGASFNTAFDRSFAELLKEADIALYAAKEAGRGTWRRFQMSMQTQAESRFALEGELRKALDNQQLSLYLQPKTNGDGVIYGAEVLVRWEHPEKGLIYPDFFIPLAEDTGLIIALGEWVLKETLLLMQDNPQLTFAVNISPREFRNTDFVNRLRRLLDETGADPKRLTLELTEGLLITDFTKSYKRMLNLQQLGISFSIDDFGTGYSSLSYLKRLPINELKIDRSFVKNLPQDSSDALLVETMMAVAKHLELLVVAEGVETKEQQEYLYSIGCTLHQGYYYGKPEPAKLLLARIKEQQANTD</sequence>
<dbReference type="SUPFAM" id="SSF55785">
    <property type="entry name" value="PYP-like sensor domain (PAS domain)"/>
    <property type="match status" value="2"/>
</dbReference>
<dbReference type="Pfam" id="PF00990">
    <property type="entry name" value="GGDEF"/>
    <property type="match status" value="1"/>
</dbReference>
<evidence type="ECO:0000259" key="3">
    <source>
        <dbReference type="PROSITE" id="PS50883"/>
    </source>
</evidence>
<dbReference type="InterPro" id="IPR001633">
    <property type="entry name" value="EAL_dom"/>
</dbReference>